<evidence type="ECO:0000313" key="3">
    <source>
        <dbReference type="Proteomes" id="UP000322234"/>
    </source>
</evidence>
<protein>
    <submittedName>
        <fullName evidence="2">Uncharacterized protein</fullName>
    </submittedName>
</protein>
<dbReference type="EMBL" id="VBQZ03000189">
    <property type="protein sequence ID" value="MXQ97419.1"/>
    <property type="molecule type" value="Genomic_DNA"/>
</dbReference>
<feature type="compositionally biased region" description="Low complexity" evidence="1">
    <location>
        <begin position="102"/>
        <end position="115"/>
    </location>
</feature>
<accession>A0A6B0S4I9</accession>
<comment type="caution">
    <text evidence="2">The sequence shown here is derived from an EMBL/GenBank/DDBJ whole genome shotgun (WGS) entry which is preliminary data.</text>
</comment>
<feature type="region of interest" description="Disordered" evidence="1">
    <location>
        <begin position="92"/>
        <end position="133"/>
    </location>
</feature>
<evidence type="ECO:0000256" key="1">
    <source>
        <dbReference type="SAM" id="MobiDB-lite"/>
    </source>
</evidence>
<name>A0A6B0S4I9_9CETA</name>
<reference evidence="2" key="1">
    <citation type="submission" date="2019-10" db="EMBL/GenBank/DDBJ databases">
        <title>The sequence and de novo assembly of the wild yak genome.</title>
        <authorList>
            <person name="Liu Y."/>
        </authorList>
    </citation>
    <scope>NUCLEOTIDE SEQUENCE [LARGE SCALE GENOMIC DNA]</scope>
    <source>
        <strain evidence="2">WY2019</strain>
    </source>
</reference>
<dbReference type="Proteomes" id="UP000322234">
    <property type="component" value="Unassembled WGS sequence"/>
</dbReference>
<dbReference type="Gene3D" id="3.30.160.60">
    <property type="entry name" value="Classic Zinc Finger"/>
    <property type="match status" value="1"/>
</dbReference>
<dbReference type="SUPFAM" id="SSF57667">
    <property type="entry name" value="beta-beta-alpha zinc fingers"/>
    <property type="match status" value="1"/>
</dbReference>
<evidence type="ECO:0000313" key="2">
    <source>
        <dbReference type="EMBL" id="MXQ97419.1"/>
    </source>
</evidence>
<keyword evidence="3" id="KW-1185">Reference proteome</keyword>
<organism evidence="2 3">
    <name type="scientific">Bos mutus</name>
    <name type="common">wild yak</name>
    <dbReference type="NCBI Taxonomy" id="72004"/>
    <lineage>
        <taxon>Eukaryota</taxon>
        <taxon>Metazoa</taxon>
        <taxon>Chordata</taxon>
        <taxon>Craniata</taxon>
        <taxon>Vertebrata</taxon>
        <taxon>Euteleostomi</taxon>
        <taxon>Mammalia</taxon>
        <taxon>Eutheria</taxon>
        <taxon>Laurasiatheria</taxon>
        <taxon>Artiodactyla</taxon>
        <taxon>Ruminantia</taxon>
        <taxon>Pecora</taxon>
        <taxon>Bovidae</taxon>
        <taxon>Bovinae</taxon>
        <taxon>Bos</taxon>
    </lineage>
</organism>
<sequence>MNRMTWGKKPHPRKPYQCPLRGKGVSHPSKRNRQQRIPSEKKLFQCPQLNESLSWSSDPTCHCCRHRGEAPLSCAPSAERFGLKSLELLRTRDTSSARTPLSCPARSAPAALAASRHARAPANPQGPAALPRQ</sequence>
<feature type="compositionally biased region" description="Basic residues" evidence="1">
    <location>
        <begin position="1"/>
        <end position="14"/>
    </location>
</feature>
<dbReference type="AlphaFoldDB" id="A0A6B0S4I9"/>
<proteinExistence type="predicted"/>
<feature type="region of interest" description="Disordered" evidence="1">
    <location>
        <begin position="1"/>
        <end position="40"/>
    </location>
</feature>
<gene>
    <name evidence="2" type="ORF">E5288_WYG005290</name>
</gene>
<dbReference type="InterPro" id="IPR036236">
    <property type="entry name" value="Znf_C2H2_sf"/>
</dbReference>